<dbReference type="InterPro" id="IPR001650">
    <property type="entry name" value="Helicase_C-like"/>
</dbReference>
<keyword evidence="4" id="KW-1185">Reference proteome</keyword>
<dbReference type="Pfam" id="PF00271">
    <property type="entry name" value="Helicase_C"/>
    <property type="match status" value="1"/>
</dbReference>
<name>A0A9X3ITB8_9GAMM</name>
<dbReference type="GO" id="GO:0005524">
    <property type="term" value="F:ATP binding"/>
    <property type="evidence" value="ECO:0007669"/>
    <property type="project" value="InterPro"/>
</dbReference>
<comment type="caution">
    <text evidence="3">The sequence shown here is derived from an EMBL/GenBank/DDBJ whole genome shotgun (WGS) entry which is preliminary data.</text>
</comment>
<dbReference type="Gene3D" id="3.30.870.10">
    <property type="entry name" value="Endonuclease Chain A"/>
    <property type="match status" value="1"/>
</dbReference>
<evidence type="ECO:0000259" key="1">
    <source>
        <dbReference type="PROSITE" id="PS51192"/>
    </source>
</evidence>
<gene>
    <name evidence="3" type="ORF">OUO13_16205</name>
</gene>
<protein>
    <submittedName>
        <fullName evidence="3">DUF3427 domain-containing protein</fullName>
    </submittedName>
</protein>
<dbReference type="InterPro" id="IPR036286">
    <property type="entry name" value="LexA/Signal_pep-like_sf"/>
</dbReference>
<dbReference type="PANTHER" id="PTHR47396">
    <property type="entry name" value="TYPE I RESTRICTION ENZYME ECOKI R PROTEIN"/>
    <property type="match status" value="1"/>
</dbReference>
<dbReference type="CDD" id="cd18799">
    <property type="entry name" value="SF2_C_EcoAI-like"/>
    <property type="match status" value="1"/>
</dbReference>
<dbReference type="Pfam" id="PF04851">
    <property type="entry name" value="ResIII"/>
    <property type="match status" value="1"/>
</dbReference>
<dbReference type="GO" id="GO:0005829">
    <property type="term" value="C:cytosol"/>
    <property type="evidence" value="ECO:0007669"/>
    <property type="project" value="TreeGrafter"/>
</dbReference>
<dbReference type="SMART" id="SM00490">
    <property type="entry name" value="HELICc"/>
    <property type="match status" value="1"/>
</dbReference>
<dbReference type="InterPro" id="IPR050742">
    <property type="entry name" value="Helicase_Restrict-Modif_Enz"/>
</dbReference>
<dbReference type="Gene3D" id="2.10.109.10">
    <property type="entry name" value="Umud Fragment, subunit A"/>
    <property type="match status" value="1"/>
</dbReference>
<proteinExistence type="predicted"/>
<dbReference type="Pfam" id="PF00717">
    <property type="entry name" value="Peptidase_S24"/>
    <property type="match status" value="1"/>
</dbReference>
<dbReference type="Proteomes" id="UP001150830">
    <property type="component" value="Unassembled WGS sequence"/>
</dbReference>
<evidence type="ECO:0000313" key="4">
    <source>
        <dbReference type="Proteomes" id="UP001150830"/>
    </source>
</evidence>
<dbReference type="SUPFAM" id="SSF51306">
    <property type="entry name" value="LexA/Signal peptidase"/>
    <property type="match status" value="1"/>
</dbReference>
<sequence>MWSHLRTVLATATEVDIAVSFVMVSGINLIFDDLKAALDSERKVRLRLLTSDYLLVTQPPALSSLLFLVEAGADVRIYQCERQSFHLKSYLFIRREHDVVVSADAFVGSSNISRPALLDGLEWNYHIDYPNSLDLSAKARIEEVQAAFEGLFADERVVALTPEWLESYKSRWSAAQTAIVKNEEKELVVATVKPNEIEKPEPHPHQDEALQALAATRLRGYQKGLVVLATGLGKTYLAAFDAEQVGANRVLFIAHREEILTQAERSFLAVLSHKRIGRYSGTQKDRDADLLFASVQTIGRAQHLQHFAPDHFDYIVIDEFHHAAAGQYQALLKHFKPKFMLGLTATPDRSDRLDILRFCDQNLVFRFDLFDGIRAKKLCPFHYYGILDTEVDYDHIPWRNGRFDPNKLANKLATVGRAKHVLKEWRSRGKLKTLAFCVSKKHADYMADYFRKEGIKAASVHTDSGLSRSEALDQLKTGELTVLFSVDLFNEGVDLPSIDTVMMLRPTESSVLFLQQLGRGLRTAEGKPFLTVLDFVGNHHSFKNRPGLVFDFPKKPTQADMLAAMREPNKFLPEGCFANYDLEFIEFVASKESSVLVEKYWELKTRYERRPTLLEMWRSGVSMSSLGKQYGSWWEFLDHLEELRDEELAVLEPATQWFRDLTDEPKALEPLMQLSALMEFGISEAGVAENRSAADVKGWLSGQSQWVAALTDSEATSYSAERWQTYLRRAALTTLLSPTASGVPLLVEDEGLLYLNVEIASELWAQFRTMSSDILGWRLAVKARELLPEPEPTLPVITDKSELLYFPHIQMACGHFRNGHAGDEQFVRTPEFLKGTNLDRLFVARAKGNSMNGGKSPIYDGDYLLFEYITPETAGKISDQVVAIERQDVSGDDQYLLRRVLKQPDGSYLLRANNPDYADMIATDEMVTFARLKSKVDPLKMFVGQAFMREEIPALFGVEYQAGSWASGYVPITGTNKRVMLVTINSNRGGQDTYANYFVDQHVFHWQSQNSTTPDSKRGKEVTTPRAVGVNMYLFVRENRLQKNGKAAPFVFYGEVDYISHSGSQPIDVNWRLLDTTYNAQ</sequence>
<organism evidence="3 4">
    <name type="scientific">Parathalassolituus penaei</name>
    <dbReference type="NCBI Taxonomy" id="2997323"/>
    <lineage>
        <taxon>Bacteria</taxon>
        <taxon>Pseudomonadati</taxon>
        <taxon>Pseudomonadota</taxon>
        <taxon>Gammaproteobacteria</taxon>
        <taxon>Oceanospirillales</taxon>
        <taxon>Oceanospirillaceae</taxon>
        <taxon>Parathalassolituus</taxon>
    </lineage>
</organism>
<dbReference type="Pfam" id="PF11907">
    <property type="entry name" value="DUF3427"/>
    <property type="match status" value="1"/>
</dbReference>
<dbReference type="InterPro" id="IPR014001">
    <property type="entry name" value="Helicase_ATP-bd"/>
</dbReference>
<accession>A0A9X3ITB8</accession>
<dbReference type="CDD" id="cd18032">
    <property type="entry name" value="DEXHc_RE_I_III_res"/>
    <property type="match status" value="1"/>
</dbReference>
<dbReference type="AlphaFoldDB" id="A0A9X3ITB8"/>
<dbReference type="InterPro" id="IPR021835">
    <property type="entry name" value="DUF3427"/>
</dbReference>
<dbReference type="InterPro" id="IPR006935">
    <property type="entry name" value="Helicase/UvrB_N"/>
</dbReference>
<evidence type="ECO:0000313" key="3">
    <source>
        <dbReference type="EMBL" id="MCY0966726.1"/>
    </source>
</evidence>
<dbReference type="PROSITE" id="PS51192">
    <property type="entry name" value="HELICASE_ATP_BIND_1"/>
    <property type="match status" value="1"/>
</dbReference>
<feature type="domain" description="Helicase ATP-binding" evidence="1">
    <location>
        <begin position="215"/>
        <end position="365"/>
    </location>
</feature>
<dbReference type="InterPro" id="IPR015927">
    <property type="entry name" value="Peptidase_S24_S26A/B/C"/>
</dbReference>
<dbReference type="RefSeq" id="WP_283174924.1">
    <property type="nucleotide sequence ID" value="NZ_JAPNOA010000056.1"/>
</dbReference>
<dbReference type="EMBL" id="JAPNOA010000056">
    <property type="protein sequence ID" value="MCY0966726.1"/>
    <property type="molecule type" value="Genomic_DNA"/>
</dbReference>
<dbReference type="SUPFAM" id="SSF56024">
    <property type="entry name" value="Phospholipase D/nuclease"/>
    <property type="match status" value="1"/>
</dbReference>
<dbReference type="Gene3D" id="3.40.50.300">
    <property type="entry name" value="P-loop containing nucleotide triphosphate hydrolases"/>
    <property type="match status" value="2"/>
</dbReference>
<reference evidence="3" key="1">
    <citation type="submission" date="2022-11" db="EMBL/GenBank/DDBJ databases">
        <title>Parathalassolutuus dongxingensis gen. nov., sp. nov., a novel member of family Oceanospirillaceae isolated from a coastal shrimp pond in Guangxi, China.</title>
        <authorList>
            <person name="Chen H."/>
        </authorList>
    </citation>
    <scope>NUCLEOTIDE SEQUENCE</scope>
    <source>
        <strain evidence="3">G-43</strain>
    </source>
</reference>
<evidence type="ECO:0000259" key="2">
    <source>
        <dbReference type="PROSITE" id="PS51194"/>
    </source>
</evidence>
<dbReference type="SUPFAM" id="SSF52540">
    <property type="entry name" value="P-loop containing nucleoside triphosphate hydrolases"/>
    <property type="match status" value="1"/>
</dbReference>
<dbReference type="GO" id="GO:0003677">
    <property type="term" value="F:DNA binding"/>
    <property type="evidence" value="ECO:0007669"/>
    <property type="project" value="InterPro"/>
</dbReference>
<feature type="domain" description="Helicase C-terminal" evidence="2">
    <location>
        <begin position="417"/>
        <end position="569"/>
    </location>
</feature>
<dbReference type="InterPro" id="IPR039418">
    <property type="entry name" value="LexA-like"/>
</dbReference>
<dbReference type="SMART" id="SM00487">
    <property type="entry name" value="DEXDc"/>
    <property type="match status" value="1"/>
</dbReference>
<dbReference type="PANTHER" id="PTHR47396:SF1">
    <property type="entry name" value="ATP-DEPENDENT HELICASE IRC3-RELATED"/>
    <property type="match status" value="1"/>
</dbReference>
<dbReference type="CDD" id="cd06529">
    <property type="entry name" value="S24_LexA-like"/>
    <property type="match status" value="1"/>
</dbReference>
<dbReference type="PROSITE" id="PS51194">
    <property type="entry name" value="HELICASE_CTER"/>
    <property type="match status" value="1"/>
</dbReference>
<dbReference type="InterPro" id="IPR027417">
    <property type="entry name" value="P-loop_NTPase"/>
</dbReference>
<dbReference type="GO" id="GO:0016787">
    <property type="term" value="F:hydrolase activity"/>
    <property type="evidence" value="ECO:0007669"/>
    <property type="project" value="InterPro"/>
</dbReference>